<dbReference type="Pfam" id="PF01871">
    <property type="entry name" value="AMMECR1"/>
    <property type="match status" value="1"/>
</dbReference>
<dbReference type="InterPro" id="IPR036071">
    <property type="entry name" value="AMMECR1_dom_sf"/>
</dbReference>
<accession>A0A1I1J543</accession>
<keyword evidence="3" id="KW-1185">Reference proteome</keyword>
<dbReference type="Gene3D" id="3.30.700.20">
    <property type="entry name" value="Hypothetical protein ph0010, domain 1"/>
    <property type="match status" value="1"/>
</dbReference>
<dbReference type="PROSITE" id="PS51112">
    <property type="entry name" value="AMMECR1"/>
    <property type="match status" value="1"/>
</dbReference>
<name>A0A1I1J543_9GAMM</name>
<proteinExistence type="predicted"/>
<dbReference type="Gene3D" id="3.30.1490.150">
    <property type="entry name" value="Hypothetical protein ph0010, domain 2"/>
    <property type="match status" value="1"/>
</dbReference>
<reference evidence="2 3" key="1">
    <citation type="submission" date="2016-10" db="EMBL/GenBank/DDBJ databases">
        <authorList>
            <person name="de Groot N.N."/>
        </authorList>
    </citation>
    <scope>NUCLEOTIDE SEQUENCE [LARGE SCALE GENOMIC DNA]</scope>
    <source>
        <strain evidence="2 3">DSM 6059</strain>
    </source>
</reference>
<dbReference type="PANTHER" id="PTHR13016:SF0">
    <property type="entry name" value="AMME SYNDROME CANDIDATE GENE 1 PROTEIN"/>
    <property type="match status" value="1"/>
</dbReference>
<feature type="domain" description="AMMECR1" evidence="1">
    <location>
        <begin position="11"/>
        <end position="195"/>
    </location>
</feature>
<dbReference type="PANTHER" id="PTHR13016">
    <property type="entry name" value="AMMECR1 HOMOLOG"/>
    <property type="match status" value="1"/>
</dbReference>
<gene>
    <name evidence="2" type="ORF">SAMN02745724_01646</name>
</gene>
<dbReference type="SUPFAM" id="SSF143447">
    <property type="entry name" value="AMMECR1-like"/>
    <property type="match status" value="1"/>
</dbReference>
<dbReference type="Proteomes" id="UP000198862">
    <property type="component" value="Unassembled WGS sequence"/>
</dbReference>
<sequence>MQALSCIELTQGDKNLLCDLVRQTLDLAIYQAHFKPLKTPVSKLLQQKAATFVTLYSNDELRGCIGTYCADTALWKDVCDHTYSSACEDSRFLPLTEKELKNVSFNISILSELVELNNLGETQLLQDLRINIDGLMLQYKEKRAIFLPSVWQQLATEKEFVSALKRKGGWPTTYWSDELKIFTFQTLNIEADYLE</sequence>
<dbReference type="NCBIfam" id="TIGR04335">
    <property type="entry name" value="AmmeMemoSam_A"/>
    <property type="match status" value="1"/>
</dbReference>
<dbReference type="InterPro" id="IPR023473">
    <property type="entry name" value="AMMECR1"/>
</dbReference>
<evidence type="ECO:0000313" key="3">
    <source>
        <dbReference type="Proteomes" id="UP000198862"/>
    </source>
</evidence>
<protein>
    <recommendedName>
        <fullName evidence="1">AMMECR1 domain-containing protein</fullName>
    </recommendedName>
</protein>
<dbReference type="RefSeq" id="WP_177207984.1">
    <property type="nucleotide sequence ID" value="NZ_FOLO01000009.1"/>
</dbReference>
<dbReference type="STRING" id="1123010.SAMN02745724_01646"/>
<evidence type="ECO:0000313" key="2">
    <source>
        <dbReference type="EMBL" id="SFC43221.1"/>
    </source>
</evidence>
<dbReference type="AlphaFoldDB" id="A0A1I1J543"/>
<dbReference type="InterPro" id="IPR027485">
    <property type="entry name" value="AMMECR1_N"/>
</dbReference>
<dbReference type="EMBL" id="FOLO01000009">
    <property type="protein sequence ID" value="SFC43221.1"/>
    <property type="molecule type" value="Genomic_DNA"/>
</dbReference>
<dbReference type="InterPro" id="IPR002733">
    <property type="entry name" value="AMMECR1_domain"/>
</dbReference>
<dbReference type="InterPro" id="IPR027623">
    <property type="entry name" value="AmmeMemoSam_A"/>
</dbReference>
<evidence type="ECO:0000259" key="1">
    <source>
        <dbReference type="PROSITE" id="PS51112"/>
    </source>
</evidence>
<organism evidence="2 3">
    <name type="scientific">Pseudoalteromonas denitrificans DSM 6059</name>
    <dbReference type="NCBI Taxonomy" id="1123010"/>
    <lineage>
        <taxon>Bacteria</taxon>
        <taxon>Pseudomonadati</taxon>
        <taxon>Pseudomonadota</taxon>
        <taxon>Gammaproteobacteria</taxon>
        <taxon>Alteromonadales</taxon>
        <taxon>Pseudoalteromonadaceae</taxon>
        <taxon>Pseudoalteromonas</taxon>
    </lineage>
</organism>